<evidence type="ECO:0000259" key="1">
    <source>
        <dbReference type="Pfam" id="PF04480"/>
    </source>
</evidence>
<reference evidence="2 3" key="1">
    <citation type="submission" date="2021-07" db="EMBL/GenBank/DDBJ databases">
        <title>Whole genome sequencing of non-tuberculosis mycobacteria type-strains.</title>
        <authorList>
            <person name="Igarashi Y."/>
            <person name="Osugi A."/>
            <person name="Mitarai S."/>
        </authorList>
    </citation>
    <scope>NUCLEOTIDE SEQUENCE [LARGE SCALE GENOMIC DNA]</scope>
    <source>
        <strain evidence="2 3">JCM 16370</strain>
    </source>
</reference>
<protein>
    <submittedName>
        <fullName evidence="2">DUF559 domain-containing protein</fullName>
    </submittedName>
</protein>
<evidence type="ECO:0000313" key="2">
    <source>
        <dbReference type="EMBL" id="QYL19929.1"/>
    </source>
</evidence>
<accession>A0ABX8VQ19</accession>
<name>A0ABX8VQ19_9MYCO</name>
<organism evidence="2 3">
    <name type="scientific">Mycolicibacterium pallens</name>
    <dbReference type="NCBI Taxonomy" id="370524"/>
    <lineage>
        <taxon>Bacteria</taxon>
        <taxon>Bacillati</taxon>
        <taxon>Actinomycetota</taxon>
        <taxon>Actinomycetes</taxon>
        <taxon>Mycobacteriales</taxon>
        <taxon>Mycobacteriaceae</taxon>
        <taxon>Mycolicibacterium</taxon>
    </lineage>
</organism>
<dbReference type="Gene3D" id="3.40.960.10">
    <property type="entry name" value="VSR Endonuclease"/>
    <property type="match status" value="1"/>
</dbReference>
<proteinExistence type="predicted"/>
<dbReference type="SUPFAM" id="SSF52980">
    <property type="entry name" value="Restriction endonuclease-like"/>
    <property type="match status" value="1"/>
</dbReference>
<keyword evidence="3" id="KW-1185">Reference proteome</keyword>
<feature type="domain" description="DUF559" evidence="1">
    <location>
        <begin position="212"/>
        <end position="265"/>
    </location>
</feature>
<dbReference type="InterPro" id="IPR007569">
    <property type="entry name" value="DUF559"/>
</dbReference>
<dbReference type="RefSeq" id="WP_071949810.1">
    <property type="nucleotide sequence ID" value="NZ_BAAAVX010000038.1"/>
</dbReference>
<evidence type="ECO:0000313" key="3">
    <source>
        <dbReference type="Proteomes" id="UP000825367"/>
    </source>
</evidence>
<sequence length="285" mass="32032">MDRVFIGSQAVSTGQLTEHELRRWYRPIYRDVYVLKSLDASLRDRTLGAWLWSKKRAVIAGAAAAALHGSRWVDADEPIELIAPSARRHDGLVVRNETLADAEVTTVAGLPVTTPVRTAFDLGRHRAFDEALVRLDALKWATFYSIDEVTKLVQLHPAVRGVRQLKAILPLVDGGAASPKETWLRMLLIGAGFPAPTTQIPVMDGWRLLGVLDMGWEDIKVAVEYDGDHHRTDRRQYAKDQRRIRRLQQLGWIVIRVIAEDTPDDIIGRVQAAIRRRSSPRSTVA</sequence>
<dbReference type="InterPro" id="IPR011335">
    <property type="entry name" value="Restrct_endonuc-II-like"/>
</dbReference>
<dbReference type="Pfam" id="PF04480">
    <property type="entry name" value="DUF559"/>
    <property type="match status" value="1"/>
</dbReference>
<gene>
    <name evidence="2" type="ORF">K0O64_15455</name>
</gene>
<dbReference type="Proteomes" id="UP000825367">
    <property type="component" value="Chromosome"/>
</dbReference>
<dbReference type="EMBL" id="CP080333">
    <property type="protein sequence ID" value="QYL19929.1"/>
    <property type="molecule type" value="Genomic_DNA"/>
</dbReference>